<dbReference type="Proteomes" id="UP000435649">
    <property type="component" value="Unassembled WGS sequence"/>
</dbReference>
<proteinExistence type="predicted"/>
<dbReference type="AlphaFoldDB" id="A0A844G622"/>
<evidence type="ECO:0000313" key="1">
    <source>
        <dbReference type="EMBL" id="MST99267.1"/>
    </source>
</evidence>
<reference evidence="1 2" key="1">
    <citation type="submission" date="2019-08" db="EMBL/GenBank/DDBJ databases">
        <title>In-depth cultivation of the pig gut microbiome towards novel bacterial diversity and tailored functional studies.</title>
        <authorList>
            <person name="Wylensek D."/>
            <person name="Hitch T.C.A."/>
            <person name="Clavel T."/>
        </authorList>
    </citation>
    <scope>NUCLEOTIDE SEQUENCE [LARGE SCALE GENOMIC DNA]</scope>
    <source>
        <strain evidence="1 2">BBE-744-WT-12</strain>
    </source>
</reference>
<sequence length="214" mass="23422">MRKNGHKGMGPFPAGRFMSPSAVSATPVVAPHSAFYCGASMSGVFQPGDSLRLEAVSFESLRPGDIVAVESAPVPYVHRVIRVNGTEAVTQGDNNAAPDARPLTPGCRFSLVTGAVSFPGVFRPVAGGPQGMRRFRRNQWRRKLRAGAGRVWHRLEPRAFWRIPVRSRTVFRNEMVFDFHGIPVARVSANGSVHYFGSLKRLLFRLPGADRSAP</sequence>
<keyword evidence="2" id="KW-1185">Reference proteome</keyword>
<evidence type="ECO:0000313" key="2">
    <source>
        <dbReference type="Proteomes" id="UP000435649"/>
    </source>
</evidence>
<protein>
    <recommendedName>
        <fullName evidence="3">Signal peptidase I</fullName>
    </recommendedName>
</protein>
<organism evidence="1 2">
    <name type="scientific">Victivallis lenta</name>
    <dbReference type="NCBI Taxonomy" id="2606640"/>
    <lineage>
        <taxon>Bacteria</taxon>
        <taxon>Pseudomonadati</taxon>
        <taxon>Lentisphaerota</taxon>
        <taxon>Lentisphaeria</taxon>
        <taxon>Victivallales</taxon>
        <taxon>Victivallaceae</taxon>
        <taxon>Victivallis</taxon>
    </lineage>
</organism>
<gene>
    <name evidence="1" type="ORF">FYJ85_19765</name>
</gene>
<dbReference type="EMBL" id="VUNS01000033">
    <property type="protein sequence ID" value="MST99267.1"/>
    <property type="molecule type" value="Genomic_DNA"/>
</dbReference>
<comment type="caution">
    <text evidence="1">The sequence shown here is derived from an EMBL/GenBank/DDBJ whole genome shotgun (WGS) entry which is preliminary data.</text>
</comment>
<evidence type="ECO:0008006" key="3">
    <source>
        <dbReference type="Google" id="ProtNLM"/>
    </source>
</evidence>
<name>A0A844G622_9BACT</name>
<dbReference type="CDD" id="cd06462">
    <property type="entry name" value="Peptidase_S24_S26"/>
    <property type="match status" value="1"/>
</dbReference>
<accession>A0A844G622</accession>
<dbReference type="RefSeq" id="WP_154420473.1">
    <property type="nucleotide sequence ID" value="NZ_DBFCGB010000052.1"/>
</dbReference>